<keyword evidence="10" id="KW-0040">ANK repeat</keyword>
<feature type="transmembrane region" description="Helical" evidence="11">
    <location>
        <begin position="369"/>
        <end position="390"/>
    </location>
</feature>
<keyword evidence="4" id="KW-0109">Calcium transport</keyword>
<keyword evidence="6" id="KW-0677">Repeat</keyword>
<comment type="subcellular location">
    <subcellularLocation>
        <location evidence="1">Cell membrane</location>
        <topology evidence="1">Multi-pass membrane protein</topology>
    </subcellularLocation>
</comment>
<name>A0AAE0SIU8_9BIVA</name>
<dbReference type="GO" id="GO:0005262">
    <property type="term" value="F:calcium channel activity"/>
    <property type="evidence" value="ECO:0007669"/>
    <property type="project" value="UniProtKB-KW"/>
</dbReference>
<dbReference type="GO" id="GO:0098703">
    <property type="term" value="P:calcium ion import across plasma membrane"/>
    <property type="evidence" value="ECO:0007669"/>
    <property type="project" value="TreeGrafter"/>
</dbReference>
<evidence type="ECO:0000313" key="13">
    <source>
        <dbReference type="Proteomes" id="UP001195483"/>
    </source>
</evidence>
<evidence type="ECO:0000256" key="11">
    <source>
        <dbReference type="SAM" id="Phobius"/>
    </source>
</evidence>
<dbReference type="Pfam" id="PF12796">
    <property type="entry name" value="Ank_2"/>
    <property type="match status" value="1"/>
</dbReference>
<dbReference type="PROSITE" id="PS50088">
    <property type="entry name" value="ANK_REPEAT"/>
    <property type="match status" value="1"/>
</dbReference>
<dbReference type="InterPro" id="IPR036770">
    <property type="entry name" value="Ankyrin_rpt-contain_sf"/>
</dbReference>
<gene>
    <name evidence="12" type="ORF">CHS0354_016505</name>
</gene>
<dbReference type="SMART" id="SM00248">
    <property type="entry name" value="ANK"/>
    <property type="match status" value="3"/>
</dbReference>
<feature type="transmembrane region" description="Helical" evidence="11">
    <location>
        <begin position="559"/>
        <end position="578"/>
    </location>
</feature>
<dbReference type="Proteomes" id="UP001195483">
    <property type="component" value="Unassembled WGS sequence"/>
</dbReference>
<keyword evidence="7" id="KW-0106">Calcium</keyword>
<keyword evidence="2" id="KW-0813">Transport</keyword>
<keyword evidence="11" id="KW-0472">Membrane</keyword>
<keyword evidence="11" id="KW-0812">Transmembrane</keyword>
<feature type="repeat" description="ANK" evidence="10">
    <location>
        <begin position="164"/>
        <end position="196"/>
    </location>
</feature>
<dbReference type="PANTHER" id="PTHR10582">
    <property type="entry name" value="TRANSIENT RECEPTOR POTENTIAL ION CHANNEL PROTEIN"/>
    <property type="match status" value="1"/>
</dbReference>
<evidence type="ECO:0000256" key="8">
    <source>
        <dbReference type="ARBA" id="ARBA00023065"/>
    </source>
</evidence>
<organism evidence="12 13">
    <name type="scientific">Potamilus streckersoni</name>
    <dbReference type="NCBI Taxonomy" id="2493646"/>
    <lineage>
        <taxon>Eukaryota</taxon>
        <taxon>Metazoa</taxon>
        <taxon>Spiralia</taxon>
        <taxon>Lophotrochozoa</taxon>
        <taxon>Mollusca</taxon>
        <taxon>Bivalvia</taxon>
        <taxon>Autobranchia</taxon>
        <taxon>Heteroconchia</taxon>
        <taxon>Palaeoheterodonta</taxon>
        <taxon>Unionida</taxon>
        <taxon>Unionoidea</taxon>
        <taxon>Unionidae</taxon>
        <taxon>Ambleminae</taxon>
        <taxon>Lampsilini</taxon>
        <taxon>Potamilus</taxon>
    </lineage>
</organism>
<sequence length="760" mass="87903">MTSSSVDEKEQTLNDDVFSFINKLAGQRKIQMQEEFLLSEYKKFEVNIKSLSIYHSFYNGLKQNDYATVLHRVVALFSFCNDKRGHFQRNVFECLLKKFHKLITSNRAASDHFSGQTPLHMAICKGKSYEVRSLIEAAKESKVRLGKLFSKRATGKEFKNTAMMGELPLSIAALTGNYEIIELLLEYNINVCQQNSQQDNLCHSLLKYAHIYPEKVDDTFAMIKFIVENIYNPMQEKSERRIRKLFSMTNKDQETPLVLAAKFGMVEIFEYILDKAYHYPDNARCGGLFDVKLYDMTEIDYQLKVITSKHEATEKQADNDVSDDPSSNDECEPSIFDFFFDLPYKSALRFMKIRPIKWMIARKWKYYRWYLYIWWFIHTVIMSVLTASAVKRVTSASEAATINKGLGSEFPAISSAVHIAVALFYVWMGGFFTVIIQICKGRFRKSYRPFLNPYANASFKVLFSLFALCLLFDFPLTWVETYENYLLLTAIVIGWYISLFFMRAHRHFCFFTSLIQRALVHDLAQFAPIIFLQLLAFSTAMFMLLQGAKTDGGEDYGNWWKMLFITFQSFLGLAEIQLFTAKQSVLISIVYAIFITMTTILMLTALIAVLTTTCDELIKAFPKEMHLNLQRLSIILFFEELLPSSITCKVAVKITKKVNVFGYDRKLDEHRMIDRYMIRIDTLNDEESNEEKPAIIKRLEEMIHSGSVAHKGNEKRIIESTDGYVSKVSATKSKFVDNTINTTTSVPNVQVLEVYNYNRT</sequence>
<keyword evidence="11" id="KW-1133">Transmembrane helix</keyword>
<feature type="transmembrane region" description="Helical" evidence="11">
    <location>
        <begin position="585"/>
        <end position="610"/>
    </location>
</feature>
<evidence type="ECO:0000256" key="1">
    <source>
        <dbReference type="ARBA" id="ARBA00004651"/>
    </source>
</evidence>
<protein>
    <submittedName>
        <fullName evidence="12">Uncharacterized protein</fullName>
    </submittedName>
</protein>
<comment type="caution">
    <text evidence="12">The sequence shown here is derived from an EMBL/GenBank/DDBJ whole genome shotgun (WGS) entry which is preliminary data.</text>
</comment>
<evidence type="ECO:0000256" key="3">
    <source>
        <dbReference type="ARBA" id="ARBA00022475"/>
    </source>
</evidence>
<evidence type="ECO:0000256" key="5">
    <source>
        <dbReference type="ARBA" id="ARBA00022673"/>
    </source>
</evidence>
<keyword evidence="3" id="KW-1003">Cell membrane</keyword>
<keyword evidence="9" id="KW-0407">Ion channel</keyword>
<evidence type="ECO:0000256" key="6">
    <source>
        <dbReference type="ARBA" id="ARBA00022737"/>
    </source>
</evidence>
<dbReference type="InterPro" id="IPR024862">
    <property type="entry name" value="TRPV"/>
</dbReference>
<dbReference type="AlphaFoldDB" id="A0AAE0SIU8"/>
<reference evidence="12" key="2">
    <citation type="journal article" date="2021" name="Genome Biol. Evol.">
        <title>Developing a high-quality reference genome for a parasitic bivalve with doubly uniparental inheritance (Bivalvia: Unionida).</title>
        <authorList>
            <person name="Smith C.H."/>
        </authorList>
    </citation>
    <scope>NUCLEOTIDE SEQUENCE</scope>
    <source>
        <strain evidence="12">CHS0354</strain>
        <tissue evidence="12">Mantle</tissue>
    </source>
</reference>
<evidence type="ECO:0000256" key="10">
    <source>
        <dbReference type="PROSITE-ProRule" id="PRU00023"/>
    </source>
</evidence>
<reference evidence="12" key="3">
    <citation type="submission" date="2023-05" db="EMBL/GenBank/DDBJ databases">
        <authorList>
            <person name="Smith C.H."/>
        </authorList>
    </citation>
    <scope>NUCLEOTIDE SEQUENCE</scope>
    <source>
        <strain evidence="12">CHS0354</strain>
        <tissue evidence="12">Mantle</tissue>
    </source>
</reference>
<keyword evidence="13" id="KW-1185">Reference proteome</keyword>
<proteinExistence type="predicted"/>
<dbReference type="GO" id="GO:0005886">
    <property type="term" value="C:plasma membrane"/>
    <property type="evidence" value="ECO:0007669"/>
    <property type="project" value="UniProtKB-SubCell"/>
</dbReference>
<dbReference type="EMBL" id="JAEAOA010001018">
    <property type="protein sequence ID" value="KAK3592749.1"/>
    <property type="molecule type" value="Genomic_DNA"/>
</dbReference>
<keyword evidence="5" id="KW-0107">Calcium channel</keyword>
<feature type="transmembrane region" description="Helical" evidence="11">
    <location>
        <begin position="410"/>
        <end position="436"/>
    </location>
</feature>
<dbReference type="PANTHER" id="PTHR10582:SF2">
    <property type="entry name" value="INACTIVE"/>
    <property type="match status" value="1"/>
</dbReference>
<dbReference type="SUPFAM" id="SSF48403">
    <property type="entry name" value="Ankyrin repeat"/>
    <property type="match status" value="1"/>
</dbReference>
<evidence type="ECO:0000256" key="7">
    <source>
        <dbReference type="ARBA" id="ARBA00022837"/>
    </source>
</evidence>
<dbReference type="Gene3D" id="1.25.40.20">
    <property type="entry name" value="Ankyrin repeat-containing domain"/>
    <property type="match status" value="1"/>
</dbReference>
<evidence type="ECO:0000256" key="2">
    <source>
        <dbReference type="ARBA" id="ARBA00022448"/>
    </source>
</evidence>
<evidence type="ECO:0000256" key="4">
    <source>
        <dbReference type="ARBA" id="ARBA00022568"/>
    </source>
</evidence>
<evidence type="ECO:0000256" key="9">
    <source>
        <dbReference type="ARBA" id="ARBA00023303"/>
    </source>
</evidence>
<feature type="transmembrane region" description="Helical" evidence="11">
    <location>
        <begin position="523"/>
        <end position="547"/>
    </location>
</feature>
<reference evidence="12" key="1">
    <citation type="journal article" date="2021" name="Genome Biol. Evol.">
        <title>A High-Quality Reference Genome for a Parasitic Bivalve with Doubly Uniparental Inheritance (Bivalvia: Unionida).</title>
        <authorList>
            <person name="Smith C.H."/>
        </authorList>
    </citation>
    <scope>NUCLEOTIDE SEQUENCE</scope>
    <source>
        <strain evidence="12">CHS0354</strain>
    </source>
</reference>
<keyword evidence="8" id="KW-0406">Ion transport</keyword>
<evidence type="ECO:0000313" key="12">
    <source>
        <dbReference type="EMBL" id="KAK3592749.1"/>
    </source>
</evidence>
<accession>A0AAE0SIU8</accession>
<dbReference type="InterPro" id="IPR002110">
    <property type="entry name" value="Ankyrin_rpt"/>
</dbReference>
<feature type="transmembrane region" description="Helical" evidence="11">
    <location>
        <begin position="457"/>
        <end position="479"/>
    </location>
</feature>
<feature type="transmembrane region" description="Helical" evidence="11">
    <location>
        <begin position="485"/>
        <end position="502"/>
    </location>
</feature>
<dbReference type="PROSITE" id="PS50297">
    <property type="entry name" value="ANK_REP_REGION"/>
    <property type="match status" value="1"/>
</dbReference>